<proteinExistence type="inferred from homology"/>
<dbReference type="Pfam" id="PF10459">
    <property type="entry name" value="Peptidase_S46"/>
    <property type="match status" value="1"/>
</dbReference>
<protein>
    <recommendedName>
        <fullName evidence="6">Dipeptidyl-peptidase</fullName>
        <ecNumber evidence="6">3.4.14.-</ecNumber>
    </recommendedName>
</protein>
<feature type="chain" id="PRO_5038172471" description="Dipeptidyl-peptidase" evidence="6">
    <location>
        <begin position="19"/>
        <end position="725"/>
    </location>
</feature>
<evidence type="ECO:0000256" key="6">
    <source>
        <dbReference type="RuleBase" id="RU366067"/>
    </source>
</evidence>
<comment type="similarity">
    <text evidence="1 6">Belongs to the peptidase S46 family.</text>
</comment>
<sequence length="725" mass="81169">MRGLLICALMCMAFSSAADEGMWMPSQLPELAAELEAAGLEIDAASLADLTAYPMGAVIWLGGCTASFVSEQGLVVTNHHCAYGSIQHNSTEENNILEHGFLARSFEEELPAAPGSRVLVTTNVEDVTERILSAIPEGAKGKERYDAIEAAEKSLIAECEKQEGVRCRVSSFYGGVLYQLFTQMEIRDVRLVYAPARSVGKYGGDVDNWMWPRHTGDFSFLRAYVGPDGKPADPAPENVPYHPEHWLRIAVDGVKDGDFVMVAGYPGGTNRYRLADEVENRINWYYPMRAKVYGDLLASIDRAVEQYPDAKLKLAPMISGLNNTTKNYAGMLAGFDRTDVVAAKRELEAGLEAWIDADPENNAAYGTALEELQALLVKDQKYQERDLYWGVVSRWSMLSSASRLYRLSQERKKPDMEREPGYQERDLDRMRRRLERMETSYDARVDRQVSKDRILMYATLAPENRIAAFDNYFGIGPGGADDAALDRILDEMYNKTKLEDLDTRLGWMDASVEEFEASADPFIRLAVALYPAEREMEDEEEALKGEFEDVRPRFMEALIAYQRSRGVSVYSDANSTLRVTTGHVAGYEPRDGVWYLPFTTLEGLLEKETGEEPFDSPPALLEAIRAGEYGPYGLENLGSVPLDFLSTLDTTGGNSGSPTLNGRGELAGLLFDGAWESLLSDWYYEDERVRSIHTDVRYMLWVMDRVDKAHRLLKEMGVKPSFAGE</sequence>
<evidence type="ECO:0000313" key="7">
    <source>
        <dbReference type="EMBL" id="MBU2692647.1"/>
    </source>
</evidence>
<dbReference type="GO" id="GO:0008239">
    <property type="term" value="F:dipeptidyl-peptidase activity"/>
    <property type="evidence" value="ECO:0007669"/>
    <property type="project" value="UniProtKB-UniRule"/>
</dbReference>
<organism evidence="7 8">
    <name type="scientific">Eiseniibacteriota bacterium</name>
    <dbReference type="NCBI Taxonomy" id="2212470"/>
    <lineage>
        <taxon>Bacteria</taxon>
        <taxon>Candidatus Eiseniibacteriota</taxon>
    </lineage>
</organism>
<evidence type="ECO:0000256" key="3">
    <source>
        <dbReference type="ARBA" id="ARBA00022670"/>
    </source>
</evidence>
<name>A0A948W4V7_UNCEI</name>
<comment type="function">
    <text evidence="6">Catalyzes the removal of dipeptides from the N-terminus of oligopeptides.</text>
</comment>
<dbReference type="PANTHER" id="PTHR38469">
    <property type="entry name" value="PERIPLASMIC PEPTIDASE SUBFAMILY S1B"/>
    <property type="match status" value="1"/>
</dbReference>
<evidence type="ECO:0000256" key="1">
    <source>
        <dbReference type="ARBA" id="ARBA00010491"/>
    </source>
</evidence>
<dbReference type="AlphaFoldDB" id="A0A948W4V7"/>
<dbReference type="SUPFAM" id="SSF50494">
    <property type="entry name" value="Trypsin-like serine proteases"/>
    <property type="match status" value="1"/>
</dbReference>
<dbReference type="InterPro" id="IPR019500">
    <property type="entry name" value="Pep_S46"/>
</dbReference>
<feature type="signal peptide" evidence="6">
    <location>
        <begin position="1"/>
        <end position="18"/>
    </location>
</feature>
<dbReference type="EC" id="3.4.14.-" evidence="6"/>
<dbReference type="GO" id="GO:0070009">
    <property type="term" value="F:serine-type aminopeptidase activity"/>
    <property type="evidence" value="ECO:0007669"/>
    <property type="project" value="UniProtKB-UniRule"/>
</dbReference>
<dbReference type="GO" id="GO:0006508">
    <property type="term" value="P:proteolysis"/>
    <property type="evidence" value="ECO:0007669"/>
    <property type="project" value="UniProtKB-KW"/>
</dbReference>
<dbReference type="Proteomes" id="UP000777784">
    <property type="component" value="Unassembled WGS sequence"/>
</dbReference>
<dbReference type="InterPro" id="IPR009003">
    <property type="entry name" value="Peptidase_S1_PA"/>
</dbReference>
<evidence type="ECO:0000256" key="4">
    <source>
        <dbReference type="ARBA" id="ARBA00022729"/>
    </source>
</evidence>
<keyword evidence="4 6" id="KW-0732">Signal</keyword>
<dbReference type="PANTHER" id="PTHR38469:SF1">
    <property type="entry name" value="PERIPLASMIC PEPTIDASE SUBFAMILY S1B"/>
    <property type="match status" value="1"/>
</dbReference>
<evidence type="ECO:0000313" key="8">
    <source>
        <dbReference type="Proteomes" id="UP000777784"/>
    </source>
</evidence>
<keyword evidence="2 6" id="KW-0031">Aminopeptidase</keyword>
<keyword evidence="6" id="KW-0720">Serine protease</keyword>
<dbReference type="GO" id="GO:0043171">
    <property type="term" value="P:peptide catabolic process"/>
    <property type="evidence" value="ECO:0007669"/>
    <property type="project" value="UniProtKB-UniRule"/>
</dbReference>
<reference evidence="7" key="1">
    <citation type="submission" date="2021-05" db="EMBL/GenBank/DDBJ databases">
        <title>Energy efficiency and biological interactions define the core microbiome of deep oligotrophic groundwater.</title>
        <authorList>
            <person name="Mehrshad M."/>
            <person name="Lopez-Fernandez M."/>
            <person name="Bell E."/>
            <person name="Bernier-Latmani R."/>
            <person name="Bertilsson S."/>
            <person name="Dopson M."/>
        </authorList>
    </citation>
    <scope>NUCLEOTIDE SEQUENCE</scope>
    <source>
        <strain evidence="7">Modern_marine.mb.64</strain>
    </source>
</reference>
<accession>A0A948W4V7</accession>
<comment type="caution">
    <text evidence="7">The sequence shown here is derived from an EMBL/GenBank/DDBJ whole genome shotgun (WGS) entry which is preliminary data.</text>
</comment>
<keyword evidence="5 6" id="KW-0378">Hydrolase</keyword>
<evidence type="ECO:0000256" key="5">
    <source>
        <dbReference type="ARBA" id="ARBA00022801"/>
    </source>
</evidence>
<evidence type="ECO:0000256" key="2">
    <source>
        <dbReference type="ARBA" id="ARBA00022438"/>
    </source>
</evidence>
<gene>
    <name evidence="7" type="ORF">KJ970_17160</name>
</gene>
<keyword evidence="3 6" id="KW-0645">Protease</keyword>
<dbReference type="EMBL" id="JAHJDP010000097">
    <property type="protein sequence ID" value="MBU2692647.1"/>
    <property type="molecule type" value="Genomic_DNA"/>
</dbReference>